<dbReference type="AlphaFoldDB" id="A0A499VCN5"/>
<organism evidence="2 3">
    <name type="scientific">Streptomyces antimycoticus</name>
    <dbReference type="NCBI Taxonomy" id="68175"/>
    <lineage>
        <taxon>Bacteria</taxon>
        <taxon>Bacillati</taxon>
        <taxon>Actinomycetota</taxon>
        <taxon>Actinomycetes</taxon>
        <taxon>Kitasatosporales</taxon>
        <taxon>Streptomycetaceae</taxon>
        <taxon>Streptomyces</taxon>
        <taxon>Streptomyces violaceusniger group</taxon>
    </lineage>
</organism>
<accession>A0A499VCN5</accession>
<sequence length="154" mass="15851">MRGAAAAWTATCLQPNGRRRGGARRQPGPNAEKAVSGDREDAGARWRGGGEGGGHGGQPAAGGDEMELGEPGAGGVRDLGALVQARPDAHQPVLAGGRTRDPALPAQVGDVDELAAGQRVGGGHRQVQGAFGKCLQRERGRLDVRRAEGRRGRQ</sequence>
<evidence type="ECO:0000256" key="1">
    <source>
        <dbReference type="SAM" id="MobiDB-lite"/>
    </source>
</evidence>
<name>A0A499VCN5_9ACTN</name>
<dbReference type="EMBL" id="AP019620">
    <property type="protein sequence ID" value="BBJ47281.1"/>
    <property type="molecule type" value="Genomic_DNA"/>
</dbReference>
<feature type="region of interest" description="Disordered" evidence="1">
    <location>
        <begin position="1"/>
        <end position="76"/>
    </location>
</feature>
<feature type="compositionally biased region" description="Gly residues" evidence="1">
    <location>
        <begin position="46"/>
        <end position="60"/>
    </location>
</feature>
<protein>
    <submittedName>
        <fullName evidence="2">Uncharacterized protein</fullName>
    </submittedName>
</protein>
<dbReference type="Proteomes" id="UP000463951">
    <property type="component" value="Chromosome"/>
</dbReference>
<evidence type="ECO:0000313" key="3">
    <source>
        <dbReference type="Proteomes" id="UP000463951"/>
    </source>
</evidence>
<feature type="compositionally biased region" description="Basic and acidic residues" evidence="1">
    <location>
        <begin position="35"/>
        <end position="44"/>
    </location>
</feature>
<evidence type="ECO:0000313" key="2">
    <source>
        <dbReference type="EMBL" id="BBJ47281.1"/>
    </source>
</evidence>
<reference evidence="2 3" key="1">
    <citation type="journal article" date="2020" name="Int. J. Syst. Evol. Microbiol.">
        <title>Reclassification of Streptomyces castelarensis and Streptomyces sporoclivatus as later heterotypic synonyms of Streptomyces antimycoticus.</title>
        <authorList>
            <person name="Komaki H."/>
            <person name="Tamura T."/>
        </authorList>
    </citation>
    <scope>NUCLEOTIDE SEQUENCE [LARGE SCALE GENOMIC DNA]</scope>
    <source>
        <strain evidence="2 3">NBRC 100767</strain>
    </source>
</reference>
<proteinExistence type="predicted"/>
<gene>
    <name evidence="2" type="ORF">SSPO_099990</name>
</gene>